<feature type="compositionally biased region" description="Polar residues" evidence="1">
    <location>
        <begin position="140"/>
        <end position="150"/>
    </location>
</feature>
<evidence type="ECO:0000313" key="2">
    <source>
        <dbReference type="EMBL" id="EAZ41097.1"/>
    </source>
</evidence>
<evidence type="ECO:0000256" key="1">
    <source>
        <dbReference type="SAM" id="MobiDB-lite"/>
    </source>
</evidence>
<protein>
    <submittedName>
        <fullName evidence="2">Uncharacterized protein</fullName>
    </submittedName>
</protein>
<accession>A3BNF8</accession>
<feature type="compositionally biased region" description="Basic residues" evidence="1">
    <location>
        <begin position="151"/>
        <end position="169"/>
    </location>
</feature>
<feature type="compositionally biased region" description="Basic and acidic residues" evidence="1">
    <location>
        <begin position="212"/>
        <end position="222"/>
    </location>
</feature>
<organism evidence="2">
    <name type="scientific">Oryza sativa subsp. japonica</name>
    <name type="common">Rice</name>
    <dbReference type="NCBI Taxonomy" id="39947"/>
    <lineage>
        <taxon>Eukaryota</taxon>
        <taxon>Viridiplantae</taxon>
        <taxon>Streptophyta</taxon>
        <taxon>Embryophyta</taxon>
        <taxon>Tracheophyta</taxon>
        <taxon>Spermatophyta</taxon>
        <taxon>Magnoliopsida</taxon>
        <taxon>Liliopsida</taxon>
        <taxon>Poales</taxon>
        <taxon>Poaceae</taxon>
        <taxon>BOP clade</taxon>
        <taxon>Oryzoideae</taxon>
        <taxon>Oryzeae</taxon>
        <taxon>Oryzinae</taxon>
        <taxon>Oryza</taxon>
        <taxon>Oryza sativa</taxon>
    </lineage>
</organism>
<dbReference type="AlphaFoldDB" id="A3BNF8"/>
<dbReference type="EMBL" id="CM000144">
    <property type="protein sequence ID" value="EAZ41097.1"/>
    <property type="molecule type" value="Genomic_DNA"/>
</dbReference>
<feature type="region of interest" description="Disordered" evidence="1">
    <location>
        <begin position="206"/>
        <end position="267"/>
    </location>
</feature>
<reference evidence="2" key="2">
    <citation type="submission" date="2008-12" db="EMBL/GenBank/DDBJ databases">
        <title>Improved gene annotation of the rice (Oryza sativa) genomes.</title>
        <authorList>
            <person name="Wang J."/>
            <person name="Li R."/>
            <person name="Fan W."/>
            <person name="Huang Q."/>
            <person name="Zhang J."/>
            <person name="Zhou Y."/>
            <person name="Hu Y."/>
            <person name="Zi S."/>
            <person name="Li J."/>
            <person name="Ni P."/>
            <person name="Zheng H."/>
            <person name="Zhang Y."/>
            <person name="Zhao M."/>
            <person name="Hao Q."/>
            <person name="McDermott J."/>
            <person name="Samudrala R."/>
            <person name="Kristiansen K."/>
            <person name="Wong G.K.-S."/>
        </authorList>
    </citation>
    <scope>NUCLEOTIDE SEQUENCE</scope>
</reference>
<reference evidence="2" key="1">
    <citation type="journal article" date="2005" name="PLoS Biol.">
        <title>The genomes of Oryza sativa: a history of duplications.</title>
        <authorList>
            <person name="Yu J."/>
            <person name="Wang J."/>
            <person name="Lin W."/>
            <person name="Li S."/>
            <person name="Li H."/>
            <person name="Zhou J."/>
            <person name="Ni P."/>
            <person name="Dong W."/>
            <person name="Hu S."/>
            <person name="Zeng C."/>
            <person name="Zhang J."/>
            <person name="Zhang Y."/>
            <person name="Li R."/>
            <person name="Xu Z."/>
            <person name="Li S."/>
            <person name="Li X."/>
            <person name="Zheng H."/>
            <person name="Cong L."/>
            <person name="Lin L."/>
            <person name="Yin J."/>
            <person name="Geng J."/>
            <person name="Li G."/>
            <person name="Shi J."/>
            <person name="Liu J."/>
            <person name="Lv H."/>
            <person name="Li J."/>
            <person name="Wang J."/>
            <person name="Deng Y."/>
            <person name="Ran L."/>
            <person name="Shi X."/>
            <person name="Wang X."/>
            <person name="Wu Q."/>
            <person name="Li C."/>
            <person name="Ren X."/>
            <person name="Wang J."/>
            <person name="Wang X."/>
            <person name="Li D."/>
            <person name="Liu D."/>
            <person name="Zhang X."/>
            <person name="Ji Z."/>
            <person name="Zhao W."/>
            <person name="Sun Y."/>
            <person name="Zhang Z."/>
            <person name="Bao J."/>
            <person name="Han Y."/>
            <person name="Dong L."/>
            <person name="Ji J."/>
            <person name="Chen P."/>
            <person name="Wu S."/>
            <person name="Liu J."/>
            <person name="Xiao Y."/>
            <person name="Bu D."/>
            <person name="Tan J."/>
            <person name="Yang L."/>
            <person name="Ye C."/>
            <person name="Zhang J."/>
            <person name="Xu J."/>
            <person name="Zhou Y."/>
            <person name="Yu Y."/>
            <person name="Zhang B."/>
            <person name="Zhuang S."/>
            <person name="Wei H."/>
            <person name="Liu B."/>
            <person name="Lei M."/>
            <person name="Yu H."/>
            <person name="Li Y."/>
            <person name="Xu H."/>
            <person name="Wei S."/>
            <person name="He X."/>
            <person name="Fang L."/>
            <person name="Zhang Z."/>
            <person name="Zhang Y."/>
            <person name="Huang X."/>
            <person name="Su Z."/>
            <person name="Tong W."/>
            <person name="Li J."/>
            <person name="Tong Z."/>
            <person name="Li S."/>
            <person name="Ye J."/>
            <person name="Wang L."/>
            <person name="Fang L."/>
            <person name="Lei T."/>
            <person name="Chen C."/>
            <person name="Chen H."/>
            <person name="Xu Z."/>
            <person name="Li H."/>
            <person name="Huang H."/>
            <person name="Zhang F."/>
            <person name="Xu H."/>
            <person name="Li N."/>
            <person name="Zhao C."/>
            <person name="Li S."/>
            <person name="Dong L."/>
            <person name="Huang Y."/>
            <person name="Li L."/>
            <person name="Xi Y."/>
            <person name="Qi Q."/>
            <person name="Li W."/>
            <person name="Zhang B."/>
            <person name="Hu W."/>
            <person name="Zhang Y."/>
            <person name="Tian X."/>
            <person name="Jiao Y."/>
            <person name="Liang X."/>
            <person name="Jin J."/>
            <person name="Gao L."/>
            <person name="Zheng W."/>
            <person name="Hao B."/>
            <person name="Liu S."/>
            <person name="Wang W."/>
            <person name="Yuan L."/>
            <person name="Cao M."/>
            <person name="McDermott J."/>
            <person name="Samudrala R."/>
            <person name="Wang J."/>
            <person name="Wong G.K."/>
            <person name="Yang H."/>
        </authorList>
    </citation>
    <scope>NUCLEOTIDE SEQUENCE [LARGE SCALE GENOMIC DNA]</scope>
</reference>
<dbReference type="Proteomes" id="UP000007752">
    <property type="component" value="Chromosome 7"/>
</dbReference>
<gene>
    <name evidence="2" type="ORF">OsJ_25589</name>
</gene>
<sequence>MPLLSSWLFHKLRRRRSAARGEPDVVEAASKKQQPPMAAAAAAAPCSPSPNRASYYFASRERCLPPARAATDNHKLRDTRFPRSPQPNDDIVFDVVAVSASPARGQFDGMKAMPELKLRPILTKRATAKNDGDEGDALDSGTSAAASPTSRVRRFVHHAKPSSGRRKGRVAALPADATSRRRRRRRRCRWLYESLVVVKESADPEENFLENHGGDDRRERRALAAGPRGASRLLPRPQRRRAPPRHRRRVPPRVAARRRRHGGAAIT</sequence>
<name>A3BNF8_ORYSJ</name>
<feature type="compositionally biased region" description="Basic residues" evidence="1">
    <location>
        <begin position="237"/>
        <end position="267"/>
    </location>
</feature>
<proteinExistence type="predicted"/>
<feature type="compositionally biased region" description="Low complexity" evidence="1">
    <location>
        <begin position="31"/>
        <end position="49"/>
    </location>
</feature>
<feature type="region of interest" description="Disordered" evidence="1">
    <location>
        <begin position="127"/>
        <end position="184"/>
    </location>
</feature>
<feature type="region of interest" description="Disordered" evidence="1">
    <location>
        <begin position="15"/>
        <end position="49"/>
    </location>
</feature>